<comment type="subcellular location">
    <subcellularLocation>
        <location evidence="1">Secreted</location>
    </subcellularLocation>
</comment>
<keyword evidence="4" id="KW-0106">Calcium</keyword>
<proteinExistence type="predicted"/>
<feature type="region of interest" description="Disordered" evidence="5">
    <location>
        <begin position="22"/>
        <end position="120"/>
    </location>
</feature>
<dbReference type="PANTHER" id="PTHR37467">
    <property type="entry name" value="EXPORTED CALCIUM-BINDING GLYCOPROTEIN-RELATED"/>
    <property type="match status" value="1"/>
</dbReference>
<organism evidence="7 8">
    <name type="scientific">Microvenator marinus</name>
    <dbReference type="NCBI Taxonomy" id="2600177"/>
    <lineage>
        <taxon>Bacteria</taxon>
        <taxon>Deltaproteobacteria</taxon>
        <taxon>Bradymonadales</taxon>
        <taxon>Microvenatoraceae</taxon>
        <taxon>Microvenator</taxon>
    </lineage>
</organism>
<dbReference type="PANTHER" id="PTHR37467:SF1">
    <property type="entry name" value="EXPORTED CALCIUM-BINDING GLYCOPROTEIN"/>
    <property type="match status" value="1"/>
</dbReference>
<keyword evidence="2" id="KW-0964">Secreted</keyword>
<evidence type="ECO:0000313" key="8">
    <source>
        <dbReference type="Proteomes" id="UP000321595"/>
    </source>
</evidence>
<reference evidence="7 8" key="1">
    <citation type="submission" date="2019-08" db="EMBL/GenBank/DDBJ databases">
        <authorList>
            <person name="Liang Q."/>
        </authorList>
    </citation>
    <scope>NUCLEOTIDE SEQUENCE [LARGE SCALE GENOMIC DNA]</scope>
    <source>
        <strain evidence="7 8">V1718</strain>
    </source>
</reference>
<accession>A0A5B8XRF5</accession>
<dbReference type="SUPFAM" id="SSF53300">
    <property type="entry name" value="vWA-like"/>
    <property type="match status" value="1"/>
</dbReference>
<dbReference type="PROSITE" id="PS51257">
    <property type="entry name" value="PROKAR_LIPOPROTEIN"/>
    <property type="match status" value="1"/>
</dbReference>
<feature type="compositionally biased region" description="Acidic residues" evidence="5">
    <location>
        <begin position="77"/>
        <end position="89"/>
    </location>
</feature>
<sequence>MKFSIRLLCCAALLAWATGCSDDTSGSNGNNPNNPSTPNNPTGTNNPTGSNNGKPDSDGDGLSDEDEIRLGTNPNDPDSDGDGLSDGDEVALGTDPLNPDSDGDGFLDGPEVDAGSNPLFGDEPCGLRSFVANLEEKPIDVIIVIDNSGSMSQEIEAVENNINSNFADIIRQSGIDFRVIMISAHGDFEDRRICVAEPLSGTNCSPIPGQPANTQNFFQYDLPIGSRNSLPRIIESFDQPDQHGFAPNGWQEWLRPEAFKVFLEITDDEPSGRFPDGSDVNALEFERQLFQLGGQFGTEGDRNFIFHSIIGVDENNNMAFQPTDPINNDRCPYGVNVGLEYQKLSIATGGLRYSICNLDSYDVVFQAVAQNIIEQAKIGCEIGFPDAPEGLEIIADSVTLQWTPNPGASTEIVAPSDQAQCGNRNFYVENDAAVLCPLLCTEVEASTEGRLEMLAGCGEPTEECVPEDDFEFDCDDGIDNDCDGLTDRADLDCLL</sequence>
<dbReference type="Proteomes" id="UP000321595">
    <property type="component" value="Chromosome"/>
</dbReference>
<evidence type="ECO:0000256" key="4">
    <source>
        <dbReference type="ARBA" id="ARBA00022837"/>
    </source>
</evidence>
<evidence type="ECO:0000256" key="6">
    <source>
        <dbReference type="SAM" id="SignalP"/>
    </source>
</evidence>
<name>A0A5B8XRF5_9DELT</name>
<dbReference type="Pfam" id="PF18884">
    <property type="entry name" value="TSP3_bac"/>
    <property type="match status" value="3"/>
</dbReference>
<dbReference type="InterPro" id="IPR036465">
    <property type="entry name" value="vWFA_dom_sf"/>
</dbReference>
<keyword evidence="8" id="KW-1185">Reference proteome</keyword>
<feature type="chain" id="PRO_5023016462" description="VWA domain-containing protein" evidence="6">
    <location>
        <begin position="23"/>
        <end position="495"/>
    </location>
</feature>
<feature type="compositionally biased region" description="Acidic residues" evidence="5">
    <location>
        <begin position="58"/>
        <end position="67"/>
    </location>
</feature>
<dbReference type="EMBL" id="CP042467">
    <property type="protein sequence ID" value="QED28532.1"/>
    <property type="molecule type" value="Genomic_DNA"/>
</dbReference>
<dbReference type="AlphaFoldDB" id="A0A5B8XRF5"/>
<dbReference type="InterPro" id="IPR018247">
    <property type="entry name" value="EF_Hand_1_Ca_BS"/>
</dbReference>
<keyword evidence="3 6" id="KW-0732">Signal</keyword>
<dbReference type="InterPro" id="IPR053180">
    <property type="entry name" value="Ca-binding_acidic-repeat"/>
</dbReference>
<evidence type="ECO:0000256" key="3">
    <source>
        <dbReference type="ARBA" id="ARBA00022729"/>
    </source>
</evidence>
<feature type="signal peptide" evidence="6">
    <location>
        <begin position="1"/>
        <end position="22"/>
    </location>
</feature>
<protein>
    <recommendedName>
        <fullName evidence="9">VWA domain-containing protein</fullName>
    </recommendedName>
</protein>
<evidence type="ECO:0008006" key="9">
    <source>
        <dbReference type="Google" id="ProtNLM"/>
    </source>
</evidence>
<evidence type="ECO:0000256" key="1">
    <source>
        <dbReference type="ARBA" id="ARBA00004613"/>
    </source>
</evidence>
<evidence type="ECO:0000256" key="2">
    <source>
        <dbReference type="ARBA" id="ARBA00022525"/>
    </source>
</evidence>
<evidence type="ECO:0000256" key="5">
    <source>
        <dbReference type="SAM" id="MobiDB-lite"/>
    </source>
</evidence>
<dbReference type="OrthoDB" id="5493134at2"/>
<gene>
    <name evidence="7" type="ORF">FRD01_15085</name>
</gene>
<dbReference type="KEGG" id="bbae:FRD01_15085"/>
<feature type="compositionally biased region" description="Low complexity" evidence="5">
    <location>
        <begin position="24"/>
        <end position="53"/>
    </location>
</feature>
<dbReference type="InterPro" id="IPR059100">
    <property type="entry name" value="TSP3_bac"/>
</dbReference>
<dbReference type="PROSITE" id="PS00018">
    <property type="entry name" value="EF_HAND_1"/>
    <property type="match status" value="1"/>
</dbReference>
<evidence type="ECO:0000313" key="7">
    <source>
        <dbReference type="EMBL" id="QED28532.1"/>
    </source>
</evidence>
<dbReference type="Gene3D" id="3.40.50.410">
    <property type="entry name" value="von Willebrand factor, type A domain"/>
    <property type="match status" value="1"/>
</dbReference>
<dbReference type="RefSeq" id="WP_146961040.1">
    <property type="nucleotide sequence ID" value="NZ_CP042467.1"/>
</dbReference>